<dbReference type="InterPro" id="IPR036736">
    <property type="entry name" value="ACP-like_sf"/>
</dbReference>
<keyword evidence="5" id="KW-1185">Reference proteome</keyword>
<dbReference type="Gene3D" id="1.10.1200.10">
    <property type="entry name" value="ACP-like"/>
    <property type="match status" value="1"/>
</dbReference>
<evidence type="ECO:0000256" key="2">
    <source>
        <dbReference type="ARBA" id="ARBA00022553"/>
    </source>
</evidence>
<gene>
    <name evidence="4" type="ORF">JCM17846_11940</name>
</gene>
<dbReference type="InterPro" id="IPR003231">
    <property type="entry name" value="ACP"/>
</dbReference>
<reference evidence="4 5" key="1">
    <citation type="submission" date="2019-09" db="EMBL/GenBank/DDBJ databases">
        <title>NBRP : Genome information of microbial organism related human and environment.</title>
        <authorList>
            <person name="Hattori M."/>
            <person name="Oshima K."/>
            <person name="Inaba H."/>
            <person name="Suda W."/>
            <person name="Sakamoto M."/>
            <person name="Iino T."/>
            <person name="Kitahara M."/>
            <person name="Oshida Y."/>
            <person name="Iida T."/>
            <person name="Kudo T."/>
            <person name="Itoh T."/>
            <person name="Ohkuma M."/>
        </authorList>
    </citation>
    <scope>NUCLEOTIDE SEQUENCE [LARGE SCALE GENOMIC DNA]</scope>
    <source>
        <strain evidence="4 5">Q-1</strain>
    </source>
</reference>
<keyword evidence="1" id="KW-0596">Phosphopantetheine</keyword>
<protein>
    <recommendedName>
        <fullName evidence="3">Carrier domain-containing protein</fullName>
    </recommendedName>
</protein>
<sequence>MSNKDLTNKDIYERICKIVAPFNQKDVSLFPATSFANDLDFDSLTVMDLVAAIEDEFDIVLPLNMLPDLETIQQLSDAVEKIIKR</sequence>
<dbReference type="PANTHER" id="PTHR20863:SF76">
    <property type="entry name" value="CARRIER DOMAIN-CONTAINING PROTEIN"/>
    <property type="match status" value="1"/>
</dbReference>
<organism evidence="4 5">
    <name type="scientific">Iodidimonas nitroreducens</name>
    <dbReference type="NCBI Taxonomy" id="1236968"/>
    <lineage>
        <taxon>Bacteria</taxon>
        <taxon>Pseudomonadati</taxon>
        <taxon>Pseudomonadota</taxon>
        <taxon>Alphaproteobacteria</taxon>
        <taxon>Iodidimonadales</taxon>
        <taxon>Iodidimonadaceae</taxon>
        <taxon>Iodidimonas</taxon>
    </lineage>
</organism>
<dbReference type="PROSITE" id="PS50075">
    <property type="entry name" value="CARRIER"/>
    <property type="match status" value="1"/>
</dbReference>
<dbReference type="Pfam" id="PF00550">
    <property type="entry name" value="PP-binding"/>
    <property type="match status" value="1"/>
</dbReference>
<dbReference type="SUPFAM" id="SSF47336">
    <property type="entry name" value="ACP-like"/>
    <property type="match status" value="1"/>
</dbReference>
<dbReference type="AlphaFoldDB" id="A0A5A7N5C4"/>
<dbReference type="InterPro" id="IPR009081">
    <property type="entry name" value="PP-bd_ACP"/>
</dbReference>
<keyword evidence="2" id="KW-0597">Phosphoprotein</keyword>
<dbReference type="PANTHER" id="PTHR20863">
    <property type="entry name" value="ACYL CARRIER PROTEIN"/>
    <property type="match status" value="1"/>
</dbReference>
<evidence type="ECO:0000313" key="5">
    <source>
        <dbReference type="Proteomes" id="UP000324996"/>
    </source>
</evidence>
<dbReference type="GO" id="GO:0000035">
    <property type="term" value="F:acyl binding"/>
    <property type="evidence" value="ECO:0007669"/>
    <property type="project" value="TreeGrafter"/>
</dbReference>
<feature type="domain" description="Carrier" evidence="3">
    <location>
        <begin position="9"/>
        <end position="83"/>
    </location>
</feature>
<dbReference type="EMBL" id="BKCN01000004">
    <property type="protein sequence ID" value="GER03512.1"/>
    <property type="molecule type" value="Genomic_DNA"/>
</dbReference>
<evidence type="ECO:0000256" key="1">
    <source>
        <dbReference type="ARBA" id="ARBA00022450"/>
    </source>
</evidence>
<comment type="caution">
    <text evidence="4">The sequence shown here is derived from an EMBL/GenBank/DDBJ whole genome shotgun (WGS) entry which is preliminary data.</text>
</comment>
<evidence type="ECO:0000259" key="3">
    <source>
        <dbReference type="PROSITE" id="PS50075"/>
    </source>
</evidence>
<proteinExistence type="predicted"/>
<evidence type="ECO:0000313" key="4">
    <source>
        <dbReference type="EMBL" id="GER03512.1"/>
    </source>
</evidence>
<dbReference type="Proteomes" id="UP000324996">
    <property type="component" value="Unassembled WGS sequence"/>
</dbReference>
<dbReference type="GO" id="GO:0000036">
    <property type="term" value="F:acyl carrier activity"/>
    <property type="evidence" value="ECO:0007669"/>
    <property type="project" value="TreeGrafter"/>
</dbReference>
<name>A0A5A7N5C4_9PROT</name>
<accession>A0A5A7N5C4</accession>